<proteinExistence type="predicted"/>
<dbReference type="PANTHER" id="PTHR34230">
    <property type="entry name" value="ASSEMBLY ABNORMAL PROTEIN 6, PUTATIVE-RELATED"/>
    <property type="match status" value="1"/>
</dbReference>
<name>A0AAD2D3Y1_EUPCR</name>
<comment type="caution">
    <text evidence="2">The sequence shown here is derived from an EMBL/GenBank/DDBJ whole genome shotgun (WGS) entry which is preliminary data.</text>
</comment>
<dbReference type="Gene3D" id="2.170.210.20">
    <property type="entry name" value="Spindle assembly abnormal protein 6, N-terminal domain"/>
    <property type="match status" value="1"/>
</dbReference>
<sequence length="234" mass="26836">MNSTESNASILNAFDFRAIDEMDPSLAEGHKLIYEREVPFELRIQEGEGGPQEVGTLEAIKVKILIIGDEGNAENVKVELTSENDMFFHYTHSLIEDTFKVVQEDQKLMIEFPDYPNILIKMLNSCIKEPHSYLAVFIMQRDGSARLDFIQNMEYKFVELLSMDFNASSEEIIRQQITFRYNSVKSKLAIMQARLQDINAIVKIKNPSLLLQLQKQTPSKANRSVMRNTTSSFT</sequence>
<dbReference type="EMBL" id="CAMPGE010022054">
    <property type="protein sequence ID" value="CAI2380134.1"/>
    <property type="molecule type" value="Genomic_DNA"/>
</dbReference>
<keyword evidence="3" id="KW-1185">Reference proteome</keyword>
<dbReference type="CDD" id="cd10142">
    <property type="entry name" value="HD_SAS6_N"/>
    <property type="match status" value="1"/>
</dbReference>
<reference evidence="2" key="1">
    <citation type="submission" date="2023-07" db="EMBL/GenBank/DDBJ databases">
        <authorList>
            <consortium name="AG Swart"/>
            <person name="Singh M."/>
            <person name="Singh A."/>
            <person name="Seah K."/>
            <person name="Emmerich C."/>
        </authorList>
    </citation>
    <scope>NUCLEOTIDE SEQUENCE</scope>
    <source>
        <strain evidence="2">DP1</strain>
    </source>
</reference>
<evidence type="ECO:0000313" key="2">
    <source>
        <dbReference type="EMBL" id="CAI2380134.1"/>
    </source>
</evidence>
<protein>
    <recommendedName>
        <fullName evidence="1">Spindle assembly abnormal protein 6 N-terminal domain-containing protein</fullName>
    </recommendedName>
</protein>
<evidence type="ECO:0000313" key="3">
    <source>
        <dbReference type="Proteomes" id="UP001295684"/>
    </source>
</evidence>
<dbReference type="AlphaFoldDB" id="A0AAD2D3Y1"/>
<dbReference type="InterPro" id="IPR038558">
    <property type="entry name" value="SAS-6_N_sf"/>
</dbReference>
<organism evidence="2 3">
    <name type="scientific">Euplotes crassus</name>
    <dbReference type="NCBI Taxonomy" id="5936"/>
    <lineage>
        <taxon>Eukaryota</taxon>
        <taxon>Sar</taxon>
        <taxon>Alveolata</taxon>
        <taxon>Ciliophora</taxon>
        <taxon>Intramacronucleata</taxon>
        <taxon>Spirotrichea</taxon>
        <taxon>Hypotrichia</taxon>
        <taxon>Euplotida</taxon>
        <taxon>Euplotidae</taxon>
        <taxon>Moneuplotes</taxon>
    </lineage>
</organism>
<evidence type="ECO:0000259" key="1">
    <source>
        <dbReference type="Pfam" id="PF16531"/>
    </source>
</evidence>
<accession>A0AAD2D3Y1</accession>
<gene>
    <name evidence="2" type="ORF">ECRASSUSDP1_LOCUS21562</name>
</gene>
<feature type="domain" description="Spindle assembly abnormal protein 6 N-terminal" evidence="1">
    <location>
        <begin position="33"/>
        <end position="165"/>
    </location>
</feature>
<dbReference type="PANTHER" id="PTHR34230:SF2">
    <property type="entry name" value="SPINDLE ASSEMBLY ABNORMAL PROTEIN 6 N-TERMINAL DOMAIN-CONTAINING PROTEIN"/>
    <property type="match status" value="1"/>
</dbReference>
<dbReference type="Proteomes" id="UP001295684">
    <property type="component" value="Unassembled WGS sequence"/>
</dbReference>
<dbReference type="Pfam" id="PF16531">
    <property type="entry name" value="SAS-6_N"/>
    <property type="match status" value="1"/>
</dbReference>
<dbReference type="InterPro" id="IPR032396">
    <property type="entry name" value="SAS-6_N"/>
</dbReference>